<name>A0A7J6AUU3_AMEME</name>
<dbReference type="SMART" id="SM00248">
    <property type="entry name" value="ANK"/>
    <property type="match status" value="8"/>
</dbReference>
<dbReference type="SUPFAM" id="SSF47473">
    <property type="entry name" value="EF-hand"/>
    <property type="match status" value="1"/>
</dbReference>
<feature type="repeat" description="ANK" evidence="1">
    <location>
        <begin position="522"/>
        <end position="554"/>
    </location>
</feature>
<dbReference type="OrthoDB" id="539213at2759"/>
<dbReference type="Proteomes" id="UP000593565">
    <property type="component" value="Unassembled WGS sequence"/>
</dbReference>
<dbReference type="PROSITE" id="PS50088">
    <property type="entry name" value="ANK_REPEAT"/>
    <property type="match status" value="7"/>
</dbReference>
<feature type="repeat" description="ANK" evidence="1">
    <location>
        <begin position="100"/>
        <end position="132"/>
    </location>
</feature>
<feature type="repeat" description="ANK" evidence="1">
    <location>
        <begin position="204"/>
        <end position="236"/>
    </location>
</feature>
<dbReference type="InterPro" id="IPR011992">
    <property type="entry name" value="EF-hand-dom_pair"/>
</dbReference>
<dbReference type="InterPro" id="IPR002110">
    <property type="entry name" value="Ankyrin_rpt"/>
</dbReference>
<comment type="caution">
    <text evidence="2">The sequence shown here is derived from an EMBL/GenBank/DDBJ whole genome shotgun (WGS) entry which is preliminary data.</text>
</comment>
<feature type="repeat" description="ANK" evidence="1">
    <location>
        <begin position="555"/>
        <end position="587"/>
    </location>
</feature>
<evidence type="ECO:0000313" key="3">
    <source>
        <dbReference type="Proteomes" id="UP000593565"/>
    </source>
</evidence>
<protein>
    <recommendedName>
        <fullName evidence="4">Ankyrin repeat and EF-hand domain-containing protein 1-like</fullName>
    </recommendedName>
</protein>
<dbReference type="PANTHER" id="PTHR24127:SF1">
    <property type="entry name" value="ANKYRIN REPEAT AND EF-HAND DOMAIN-CONTAINING PROTEIN 1"/>
    <property type="match status" value="1"/>
</dbReference>
<feature type="repeat" description="ANK" evidence="1">
    <location>
        <begin position="67"/>
        <end position="99"/>
    </location>
</feature>
<feature type="repeat" description="ANK" evidence="1">
    <location>
        <begin position="270"/>
        <end position="302"/>
    </location>
</feature>
<proteinExistence type="predicted"/>
<gene>
    <name evidence="2" type="ORF">AMELA_G00100790</name>
</gene>
<dbReference type="EMBL" id="JAAGNN010000008">
    <property type="protein sequence ID" value="KAF4085947.1"/>
    <property type="molecule type" value="Genomic_DNA"/>
</dbReference>
<dbReference type="InterPro" id="IPR052801">
    <property type="entry name" value="Ankyrin-EF-hand"/>
</dbReference>
<dbReference type="Pfam" id="PF12796">
    <property type="entry name" value="Ank_2"/>
    <property type="match status" value="3"/>
</dbReference>
<dbReference type="Gene3D" id="1.25.40.20">
    <property type="entry name" value="Ankyrin repeat-containing domain"/>
    <property type="match status" value="4"/>
</dbReference>
<dbReference type="InterPro" id="IPR036770">
    <property type="entry name" value="Ankyrin_rpt-contain_sf"/>
</dbReference>
<reference evidence="2 3" key="1">
    <citation type="submission" date="2020-02" db="EMBL/GenBank/DDBJ databases">
        <title>A chromosome-scale genome assembly of the black bullhead catfish (Ameiurus melas).</title>
        <authorList>
            <person name="Wen M."/>
            <person name="Zham M."/>
            <person name="Cabau C."/>
            <person name="Klopp C."/>
            <person name="Donnadieu C."/>
            <person name="Roques C."/>
            <person name="Bouchez O."/>
            <person name="Lampietro C."/>
            <person name="Jouanno E."/>
            <person name="Herpin A."/>
            <person name="Louis A."/>
            <person name="Berthelot C."/>
            <person name="Parey E."/>
            <person name="Roest-Crollius H."/>
            <person name="Braasch I."/>
            <person name="Postlethwait J."/>
            <person name="Robinson-Rechavi M."/>
            <person name="Echchiki A."/>
            <person name="Begum T."/>
            <person name="Montfort J."/>
            <person name="Schartl M."/>
            <person name="Bobe J."/>
            <person name="Guiguen Y."/>
        </authorList>
    </citation>
    <scope>NUCLEOTIDE SEQUENCE [LARGE SCALE GENOMIC DNA]</scope>
    <source>
        <strain evidence="2">M_S1</strain>
        <tissue evidence="2">Blood</tissue>
    </source>
</reference>
<keyword evidence="3" id="KW-1185">Reference proteome</keyword>
<keyword evidence="1" id="KW-0040">ANK repeat</keyword>
<evidence type="ECO:0000313" key="2">
    <source>
        <dbReference type="EMBL" id="KAF4085947.1"/>
    </source>
</evidence>
<sequence length="638" mass="71407">MSLPEQFLRRTLTPQMLMRRSVMAEGPFEARQVYKLLELVRQKNKEQIKKLVHFCVSGLINRTEPMHGNSALHLASMANDLEMAQHLLSLKAHPDIQNKWGQTAMMLAAQHGHDRMMELLANKRANINLLDRQGKGLLFYCIGPTERHARCLEMAISMHADVNNVSYAGKPVFLFACEQAEWCEHLCMRLLESGADPNATDPMTGRTALMAAVRAGSVALVRRILQKGGNPNTADRMREHSAHIAAVKGLLEVLRMLSAYSADFNLMSEMGNTALHEAAAEGHAECCRFLILRGCNPMLRNKYGLTPSQIANANHHKDALNELEKAEEALKPGRSKSPQLWAIRLHDWSFEHEAVLRKAFQPAVKRCGDCVETVSKQHFISVLQALHAPVNKNNLKKVFTSLDKERKDLIKISDFFEGLDYLQEEFVLSQKATCPLAGVSRDHIEDPLLYFDEPKEMHINMNQHLTSDHLESLMVAFSRNVPVDIRDCYNKTPLMTACRSGKNQIARLLIALGADVNAHDQFNQTPLHHACFAGHEAIVELLLQHGAVVDAKTSNGVTPLMRAIQSCKVSCVEQLINFHANINATNNRGQNCKMLAQLYGNKKICDLVKYGLAHSDQPGTWITRKNDSSTSSSQDDLV</sequence>
<dbReference type="PRINTS" id="PR01415">
    <property type="entry name" value="ANKYRIN"/>
</dbReference>
<dbReference type="AlphaFoldDB" id="A0A7J6AUU3"/>
<dbReference type="PANTHER" id="PTHR24127">
    <property type="entry name" value="ANKYRIN REPEAT AND EF-HAND DOMAIN-CONTAINING PROTEIN 1"/>
    <property type="match status" value="1"/>
</dbReference>
<dbReference type="Pfam" id="PF00023">
    <property type="entry name" value="Ank"/>
    <property type="match status" value="2"/>
</dbReference>
<evidence type="ECO:0000256" key="1">
    <source>
        <dbReference type="PROSITE-ProRule" id="PRU00023"/>
    </source>
</evidence>
<feature type="repeat" description="ANK" evidence="1">
    <location>
        <begin position="489"/>
        <end position="521"/>
    </location>
</feature>
<evidence type="ECO:0008006" key="4">
    <source>
        <dbReference type="Google" id="ProtNLM"/>
    </source>
</evidence>
<dbReference type="PROSITE" id="PS50297">
    <property type="entry name" value="ANK_REP_REGION"/>
    <property type="match status" value="7"/>
</dbReference>
<organism evidence="2 3">
    <name type="scientific">Ameiurus melas</name>
    <name type="common">Black bullhead</name>
    <name type="synonym">Silurus melas</name>
    <dbReference type="NCBI Taxonomy" id="219545"/>
    <lineage>
        <taxon>Eukaryota</taxon>
        <taxon>Metazoa</taxon>
        <taxon>Chordata</taxon>
        <taxon>Craniata</taxon>
        <taxon>Vertebrata</taxon>
        <taxon>Euteleostomi</taxon>
        <taxon>Actinopterygii</taxon>
        <taxon>Neopterygii</taxon>
        <taxon>Teleostei</taxon>
        <taxon>Ostariophysi</taxon>
        <taxon>Siluriformes</taxon>
        <taxon>Ictaluridae</taxon>
        <taxon>Ameiurus</taxon>
    </lineage>
</organism>
<accession>A0A7J6AUU3</accession>
<dbReference type="SUPFAM" id="SSF48403">
    <property type="entry name" value="Ankyrin repeat"/>
    <property type="match status" value="2"/>
</dbReference>